<evidence type="ECO:0000256" key="4">
    <source>
        <dbReference type="PROSITE-ProRule" id="PRU01248"/>
    </source>
</evidence>
<dbReference type="Proteomes" id="UP000465306">
    <property type="component" value="Unassembled WGS sequence"/>
</dbReference>
<gene>
    <name evidence="7" type="ORF">MKUB_44620</name>
</gene>
<accession>A0ABQ1BTA5</accession>
<evidence type="ECO:0000256" key="2">
    <source>
        <dbReference type="ARBA" id="ARBA00023125"/>
    </source>
</evidence>
<feature type="domain" description="Core-binding (CB)" evidence="6">
    <location>
        <begin position="68"/>
        <end position="147"/>
    </location>
</feature>
<comment type="caution">
    <text evidence="7">The sequence shown here is derived from an EMBL/GenBank/DDBJ whole genome shotgun (WGS) entry which is preliminary data.</text>
</comment>
<dbReference type="EMBL" id="BLKU01000005">
    <property type="protein sequence ID" value="GFG66972.1"/>
    <property type="molecule type" value="Genomic_DNA"/>
</dbReference>
<dbReference type="CDD" id="cd01189">
    <property type="entry name" value="INT_ICEBs1_C_like"/>
    <property type="match status" value="1"/>
</dbReference>
<evidence type="ECO:0008006" key="9">
    <source>
        <dbReference type="Google" id="ProtNLM"/>
    </source>
</evidence>
<dbReference type="SUPFAM" id="SSF56349">
    <property type="entry name" value="DNA breaking-rejoining enzymes"/>
    <property type="match status" value="1"/>
</dbReference>
<organism evidence="7 8">
    <name type="scientific">Mycobacterium kubicae</name>
    <dbReference type="NCBI Taxonomy" id="120959"/>
    <lineage>
        <taxon>Bacteria</taxon>
        <taxon>Bacillati</taxon>
        <taxon>Actinomycetota</taxon>
        <taxon>Actinomycetes</taxon>
        <taxon>Mycobacteriales</taxon>
        <taxon>Mycobacteriaceae</taxon>
        <taxon>Mycobacterium</taxon>
        <taxon>Mycobacterium simiae complex</taxon>
    </lineage>
</organism>
<evidence type="ECO:0000256" key="3">
    <source>
        <dbReference type="ARBA" id="ARBA00023172"/>
    </source>
</evidence>
<dbReference type="Pfam" id="PF00589">
    <property type="entry name" value="Phage_integrase"/>
    <property type="match status" value="1"/>
</dbReference>
<dbReference type="Gene3D" id="1.10.150.130">
    <property type="match status" value="1"/>
</dbReference>
<dbReference type="InterPro" id="IPR013762">
    <property type="entry name" value="Integrase-like_cat_sf"/>
</dbReference>
<dbReference type="PANTHER" id="PTHR30349:SF64">
    <property type="entry name" value="PROPHAGE INTEGRASE INTD-RELATED"/>
    <property type="match status" value="1"/>
</dbReference>
<name>A0ABQ1BTA5_9MYCO</name>
<dbReference type="PANTHER" id="PTHR30349">
    <property type="entry name" value="PHAGE INTEGRASE-RELATED"/>
    <property type="match status" value="1"/>
</dbReference>
<dbReference type="InterPro" id="IPR002104">
    <property type="entry name" value="Integrase_catalytic"/>
</dbReference>
<evidence type="ECO:0000259" key="6">
    <source>
        <dbReference type="PROSITE" id="PS51900"/>
    </source>
</evidence>
<comment type="similarity">
    <text evidence="1">Belongs to the 'phage' integrase family.</text>
</comment>
<evidence type="ECO:0000313" key="8">
    <source>
        <dbReference type="Proteomes" id="UP000465306"/>
    </source>
</evidence>
<keyword evidence="2 4" id="KW-0238">DNA-binding</keyword>
<dbReference type="PROSITE" id="PS51900">
    <property type="entry name" value="CB"/>
    <property type="match status" value="1"/>
</dbReference>
<keyword evidence="8" id="KW-1185">Reference proteome</keyword>
<sequence length="381" mass="41907">MAVASIRVRQRRDGSTYTAVLYVLNGKQTSSSFNDHSEALRFQELANRTSPAKALEVWAIQAEGACGFTVATWCTHYVDHLTGVNDATRLRYRRYIVNDVAISEIGSLPLSALTNMDVARWLNSLTGAAKTKANKHGFLAGALNAAVRARHLTANPCDGNRLPREEPAEMTFLTHDEFSLLNSCVGRHWQPLVEFLVASGARFGEATALKPGDIDTAESTVRIQRAWRYVPGQGYQLGPPKTRRSVRTIDVAPSTLSKLNLDGEWLFTNSGRGWRGSPADPVRPQNFHTNCWTPALVRAGNAGLTKRPRPHDLRHTNASWLIQAGVPLTTIQRHLGHESIQTTSDRYGHLDRSSSRVVADVIGNALKPRESNEAEEKGATG</sequence>
<dbReference type="InterPro" id="IPR010998">
    <property type="entry name" value="Integrase_recombinase_N"/>
</dbReference>
<dbReference type="InterPro" id="IPR044068">
    <property type="entry name" value="CB"/>
</dbReference>
<reference evidence="7 8" key="1">
    <citation type="journal article" date="2019" name="Emerg. Microbes Infect.">
        <title>Comprehensive subspecies identification of 175 nontuberculous mycobacteria species based on 7547 genomic profiles.</title>
        <authorList>
            <person name="Matsumoto Y."/>
            <person name="Kinjo T."/>
            <person name="Motooka D."/>
            <person name="Nabeya D."/>
            <person name="Jung N."/>
            <person name="Uechi K."/>
            <person name="Horii T."/>
            <person name="Iida T."/>
            <person name="Fujita J."/>
            <person name="Nakamura S."/>
        </authorList>
    </citation>
    <scope>NUCLEOTIDE SEQUENCE [LARGE SCALE GENOMIC DNA]</scope>
    <source>
        <strain evidence="7 8">JCM 13573</strain>
    </source>
</reference>
<dbReference type="InterPro" id="IPR050090">
    <property type="entry name" value="Tyrosine_recombinase_XerCD"/>
</dbReference>
<dbReference type="Gene3D" id="1.10.443.10">
    <property type="entry name" value="Intergrase catalytic core"/>
    <property type="match status" value="1"/>
</dbReference>
<evidence type="ECO:0000256" key="1">
    <source>
        <dbReference type="ARBA" id="ARBA00008857"/>
    </source>
</evidence>
<feature type="domain" description="Tyr recombinase" evidence="5">
    <location>
        <begin position="168"/>
        <end position="360"/>
    </location>
</feature>
<evidence type="ECO:0000259" key="5">
    <source>
        <dbReference type="PROSITE" id="PS51898"/>
    </source>
</evidence>
<dbReference type="InterPro" id="IPR011010">
    <property type="entry name" value="DNA_brk_join_enz"/>
</dbReference>
<proteinExistence type="inferred from homology"/>
<dbReference type="PROSITE" id="PS51898">
    <property type="entry name" value="TYR_RECOMBINASE"/>
    <property type="match status" value="1"/>
</dbReference>
<protein>
    <recommendedName>
        <fullName evidence="9">Site-specific integrase</fullName>
    </recommendedName>
</protein>
<keyword evidence="3" id="KW-0233">DNA recombination</keyword>
<evidence type="ECO:0000313" key="7">
    <source>
        <dbReference type="EMBL" id="GFG66972.1"/>
    </source>
</evidence>